<accession>A0A1T5P9S8</accession>
<dbReference type="Proteomes" id="UP000190166">
    <property type="component" value="Unassembled WGS sequence"/>
</dbReference>
<sequence length="128" mass="14853">MWSHLYWYYEIRGNETYSQRVLTSNVLNILDNTGKLKRTGNQQFSNIEGFPWISVLAVNSDDGSYGRHENFNSERVNLIAVVGSKSNPENEVLYVNLLTEIAEKINWELILEEDDDDNENVVLRKKTL</sequence>
<name>A0A1T5P9S8_9BACT</name>
<evidence type="ECO:0000313" key="2">
    <source>
        <dbReference type="Proteomes" id="UP000190166"/>
    </source>
</evidence>
<dbReference type="EMBL" id="FUZZ01000005">
    <property type="protein sequence ID" value="SKD09471.1"/>
    <property type="molecule type" value="Genomic_DNA"/>
</dbReference>
<evidence type="ECO:0000313" key="1">
    <source>
        <dbReference type="EMBL" id="SKD09471.1"/>
    </source>
</evidence>
<gene>
    <name evidence="1" type="ORF">SAMN05660461_5360</name>
</gene>
<reference evidence="1 2" key="1">
    <citation type="submission" date="2017-02" db="EMBL/GenBank/DDBJ databases">
        <authorList>
            <person name="Peterson S.W."/>
        </authorList>
    </citation>
    <scope>NUCLEOTIDE SEQUENCE [LARGE SCALE GENOMIC DNA]</scope>
    <source>
        <strain evidence="1 2">DSM 18108</strain>
    </source>
</reference>
<proteinExistence type="predicted"/>
<dbReference type="AlphaFoldDB" id="A0A1T5P9S8"/>
<keyword evidence="2" id="KW-1185">Reference proteome</keyword>
<organism evidence="1 2">
    <name type="scientific">Chitinophaga ginsengisegetis</name>
    <dbReference type="NCBI Taxonomy" id="393003"/>
    <lineage>
        <taxon>Bacteria</taxon>
        <taxon>Pseudomonadati</taxon>
        <taxon>Bacteroidota</taxon>
        <taxon>Chitinophagia</taxon>
        <taxon>Chitinophagales</taxon>
        <taxon>Chitinophagaceae</taxon>
        <taxon>Chitinophaga</taxon>
    </lineage>
</organism>
<dbReference type="RefSeq" id="WP_079472634.1">
    <property type="nucleotide sequence ID" value="NZ_FUZZ01000005.1"/>
</dbReference>
<protein>
    <submittedName>
        <fullName evidence="1">Uncharacterized protein</fullName>
    </submittedName>
</protein>